<dbReference type="GO" id="GO:0016746">
    <property type="term" value="F:acyltransferase activity"/>
    <property type="evidence" value="ECO:0007669"/>
    <property type="project" value="InterPro"/>
</dbReference>
<name>X1R880_9ZZZZ</name>
<reference evidence="1" key="1">
    <citation type="journal article" date="2014" name="Front. Microbiol.">
        <title>High frequency of phylogenetically diverse reductive dehalogenase-homologous genes in deep subseafloor sedimentary metagenomes.</title>
        <authorList>
            <person name="Kawai M."/>
            <person name="Futagami T."/>
            <person name="Toyoda A."/>
            <person name="Takaki Y."/>
            <person name="Nishi S."/>
            <person name="Hori S."/>
            <person name="Arai W."/>
            <person name="Tsubouchi T."/>
            <person name="Morono Y."/>
            <person name="Uchiyama I."/>
            <person name="Ito T."/>
            <person name="Fujiyama A."/>
            <person name="Inagaki F."/>
            <person name="Takami H."/>
        </authorList>
    </citation>
    <scope>NUCLEOTIDE SEQUENCE</scope>
    <source>
        <strain evidence="1">Expedition CK06-06</strain>
    </source>
</reference>
<accession>X1R880</accession>
<gene>
    <name evidence="1" type="ORF">S06H3_67046</name>
</gene>
<organism evidence="1">
    <name type="scientific">marine sediment metagenome</name>
    <dbReference type="NCBI Taxonomy" id="412755"/>
    <lineage>
        <taxon>unclassified sequences</taxon>
        <taxon>metagenomes</taxon>
        <taxon>ecological metagenomes</taxon>
    </lineage>
</organism>
<feature type="non-terminal residue" evidence="1">
    <location>
        <position position="1"/>
    </location>
</feature>
<feature type="non-terminal residue" evidence="1">
    <location>
        <position position="36"/>
    </location>
</feature>
<comment type="caution">
    <text evidence="1">The sequence shown here is derived from an EMBL/GenBank/DDBJ whole genome shotgun (WGS) entry which is preliminary data.</text>
</comment>
<dbReference type="AlphaFoldDB" id="X1R880"/>
<dbReference type="InterPro" id="IPR016039">
    <property type="entry name" value="Thiolase-like"/>
</dbReference>
<dbReference type="EMBL" id="BARV01046122">
    <property type="protein sequence ID" value="GAI63226.1"/>
    <property type="molecule type" value="Genomic_DNA"/>
</dbReference>
<sequence length="36" mass="3641">YGLNSDAYHITSPDIDGNGASNCMRIALNGAGVSAD</sequence>
<evidence type="ECO:0000313" key="1">
    <source>
        <dbReference type="EMBL" id="GAI63226.1"/>
    </source>
</evidence>
<protein>
    <submittedName>
        <fullName evidence="1">Uncharacterized protein</fullName>
    </submittedName>
</protein>
<proteinExistence type="predicted"/>
<dbReference type="Gene3D" id="3.40.47.10">
    <property type="match status" value="1"/>
</dbReference>